<feature type="transmembrane region" description="Helical" evidence="4">
    <location>
        <begin position="68"/>
        <end position="88"/>
    </location>
</feature>
<sequence>MLPVAAMFGYSVSVIHIYGIYPYILPVTKEFGWTRGQFTGAFTFAILVQALLAVPVGMLVDRFGSRRLGLAGVVLVCLGFALFSTSSGSLTNWYLMWGIMTLVALPVQATVWTSAVATRFTASRGTAFAITLCGASVAQFVFPPLATRLIGDYGWRTAFVWHGLIWMAVVLPVVFLFFRGARDAGRTAKASPLPRPPAASGVGFRDGLRSPVYVRLLLASLFFTFTIVALNYQFMPILAGWGIEPTRAAWLASLIGLSSVVGRLVTGYLIDRFRASHVGAIVFLLPIIAVLMLLFGEDYAPAPALVAIMLGLTLGAEVDVIVYLTTRFFGLNSFGALYGGLLAALSIGTAIGPLAASLIFDATGRYDRFFWLAIALLLLSSAALFSLPKPADIEEDTSV</sequence>
<evidence type="ECO:0000256" key="2">
    <source>
        <dbReference type="ARBA" id="ARBA00022989"/>
    </source>
</evidence>
<evidence type="ECO:0000256" key="4">
    <source>
        <dbReference type="SAM" id="Phobius"/>
    </source>
</evidence>
<dbReference type="CDD" id="cd17355">
    <property type="entry name" value="MFS_YcxA_like"/>
    <property type="match status" value="1"/>
</dbReference>
<dbReference type="EMBL" id="CP020083">
    <property type="protein sequence ID" value="ASR53525.1"/>
    <property type="molecule type" value="Genomic_DNA"/>
</dbReference>
<evidence type="ECO:0000259" key="5">
    <source>
        <dbReference type="PROSITE" id="PS50850"/>
    </source>
</evidence>
<name>A0ABM6MC32_9SPHN</name>
<reference evidence="6 7" key="1">
    <citation type="submission" date="2017-03" db="EMBL/GenBank/DDBJ databases">
        <title>Complete genome sequence of Blastomonas fulva degrading microcsystin LR.</title>
        <authorList>
            <person name="Lee H.-g."/>
            <person name="Jin L."/>
            <person name="oh H.-M."/>
        </authorList>
    </citation>
    <scope>NUCLEOTIDE SEQUENCE [LARGE SCALE GENOMIC DNA]</scope>
    <source>
        <strain evidence="6 7">T2</strain>
    </source>
</reference>
<dbReference type="SUPFAM" id="SSF103473">
    <property type="entry name" value="MFS general substrate transporter"/>
    <property type="match status" value="1"/>
</dbReference>
<dbReference type="InterPro" id="IPR011701">
    <property type="entry name" value="MFS"/>
</dbReference>
<dbReference type="InterPro" id="IPR050327">
    <property type="entry name" value="Proton-linked_MCT"/>
</dbReference>
<keyword evidence="7" id="KW-1185">Reference proteome</keyword>
<evidence type="ECO:0000313" key="7">
    <source>
        <dbReference type="Proteomes" id="UP000258016"/>
    </source>
</evidence>
<keyword evidence="2 4" id="KW-1133">Transmembrane helix</keyword>
<feature type="transmembrane region" description="Helical" evidence="4">
    <location>
        <begin position="37"/>
        <end position="56"/>
    </location>
</feature>
<feature type="transmembrane region" description="Helical" evidence="4">
    <location>
        <begin position="94"/>
        <end position="115"/>
    </location>
</feature>
<dbReference type="Pfam" id="PF07690">
    <property type="entry name" value="MFS_1"/>
    <property type="match status" value="1"/>
</dbReference>
<feature type="transmembrane region" description="Helical" evidence="4">
    <location>
        <begin position="302"/>
        <end position="324"/>
    </location>
</feature>
<feature type="domain" description="Major facilitator superfamily (MFS) profile" evidence="5">
    <location>
        <begin position="1"/>
        <end position="391"/>
    </location>
</feature>
<dbReference type="Gene3D" id="1.20.1250.20">
    <property type="entry name" value="MFS general substrate transporter like domains"/>
    <property type="match status" value="2"/>
</dbReference>
<dbReference type="Proteomes" id="UP000258016">
    <property type="component" value="Chromosome"/>
</dbReference>
<organism evidence="6 7">
    <name type="scientific">Blastomonas fulva</name>
    <dbReference type="NCBI Taxonomy" id="1550728"/>
    <lineage>
        <taxon>Bacteria</taxon>
        <taxon>Pseudomonadati</taxon>
        <taxon>Pseudomonadota</taxon>
        <taxon>Alphaproteobacteria</taxon>
        <taxon>Sphingomonadales</taxon>
        <taxon>Sphingomonadaceae</taxon>
        <taxon>Blastomonas</taxon>
    </lineage>
</organism>
<evidence type="ECO:0000313" key="6">
    <source>
        <dbReference type="EMBL" id="ASR53525.1"/>
    </source>
</evidence>
<feature type="transmembrane region" description="Helical" evidence="4">
    <location>
        <begin position="127"/>
        <end position="146"/>
    </location>
</feature>
<dbReference type="InterPro" id="IPR036259">
    <property type="entry name" value="MFS_trans_sf"/>
</dbReference>
<proteinExistence type="predicted"/>
<feature type="transmembrane region" description="Helical" evidence="4">
    <location>
        <begin position="7"/>
        <end position="25"/>
    </location>
</feature>
<feature type="transmembrane region" description="Helical" evidence="4">
    <location>
        <begin position="247"/>
        <end position="266"/>
    </location>
</feature>
<keyword evidence="3 4" id="KW-0472">Membrane</keyword>
<feature type="transmembrane region" description="Helical" evidence="4">
    <location>
        <begin position="336"/>
        <end position="356"/>
    </location>
</feature>
<feature type="transmembrane region" description="Helical" evidence="4">
    <location>
        <begin position="368"/>
        <end position="387"/>
    </location>
</feature>
<dbReference type="InterPro" id="IPR020846">
    <property type="entry name" value="MFS_dom"/>
</dbReference>
<protein>
    <submittedName>
        <fullName evidence="6">MFS transporter</fullName>
    </submittedName>
</protein>
<keyword evidence="1 4" id="KW-0812">Transmembrane</keyword>
<evidence type="ECO:0000256" key="1">
    <source>
        <dbReference type="ARBA" id="ARBA00022692"/>
    </source>
</evidence>
<feature type="transmembrane region" description="Helical" evidence="4">
    <location>
        <begin position="278"/>
        <end position="296"/>
    </location>
</feature>
<feature type="transmembrane region" description="Helical" evidence="4">
    <location>
        <begin position="212"/>
        <end position="235"/>
    </location>
</feature>
<dbReference type="PANTHER" id="PTHR11360:SF284">
    <property type="entry name" value="EG:103B4.3 PROTEIN-RELATED"/>
    <property type="match status" value="1"/>
</dbReference>
<gene>
    <name evidence="6" type="ORF">B5J99_12870</name>
</gene>
<dbReference type="PANTHER" id="PTHR11360">
    <property type="entry name" value="MONOCARBOXYLATE TRANSPORTER"/>
    <property type="match status" value="1"/>
</dbReference>
<accession>A0ABM6MC32</accession>
<feature type="transmembrane region" description="Helical" evidence="4">
    <location>
        <begin position="158"/>
        <end position="178"/>
    </location>
</feature>
<dbReference type="PROSITE" id="PS50850">
    <property type="entry name" value="MFS"/>
    <property type="match status" value="1"/>
</dbReference>
<evidence type="ECO:0000256" key="3">
    <source>
        <dbReference type="ARBA" id="ARBA00023136"/>
    </source>
</evidence>